<dbReference type="EMBL" id="MK500598">
    <property type="protein sequence ID" value="QBK93574.1"/>
    <property type="molecule type" value="Genomic_DNA"/>
</dbReference>
<dbReference type="Gene3D" id="1.10.10.10">
    <property type="entry name" value="Winged helix-like DNA-binding domain superfamily/Winged helix DNA-binding domain"/>
    <property type="match status" value="1"/>
</dbReference>
<proteinExistence type="predicted"/>
<name>A0A481ZCD1_9VIRU</name>
<organism evidence="1">
    <name type="scientific">Pithovirus LCPAC404</name>
    <dbReference type="NCBI Taxonomy" id="2506597"/>
    <lineage>
        <taxon>Viruses</taxon>
        <taxon>Pithoviruses</taxon>
    </lineage>
</organism>
<protein>
    <submittedName>
        <fullName evidence="1">Helix-turn-helix domain protein</fullName>
    </submittedName>
</protein>
<evidence type="ECO:0000313" key="1">
    <source>
        <dbReference type="EMBL" id="QBK93574.1"/>
    </source>
</evidence>
<sequence length="149" mass="16937">MAETIEAKNIDFVVDKIKDEVSDLSELQVHQITSILSSLKLDNTIFNNGVGFNSEITTCLDDSDEEHKLLVRKKFNRDDACRKVIDFLTENNIMSDDVAIRPLEIAHYVFGSGATKKSINPILYSLLTDRKISKVSESNSKRPRWYLLS</sequence>
<accession>A0A481ZCD1</accession>
<dbReference type="InterPro" id="IPR036388">
    <property type="entry name" value="WH-like_DNA-bd_sf"/>
</dbReference>
<reference evidence="1" key="1">
    <citation type="journal article" date="2019" name="MBio">
        <title>Virus Genomes from Deep Sea Sediments Expand the Ocean Megavirome and Support Independent Origins of Viral Gigantism.</title>
        <authorList>
            <person name="Backstrom D."/>
            <person name="Yutin N."/>
            <person name="Jorgensen S.L."/>
            <person name="Dharamshi J."/>
            <person name="Homa F."/>
            <person name="Zaremba-Niedwiedzka K."/>
            <person name="Spang A."/>
            <person name="Wolf Y.I."/>
            <person name="Koonin E.V."/>
            <person name="Ettema T.J."/>
        </authorList>
    </citation>
    <scope>NUCLEOTIDE SEQUENCE</scope>
</reference>
<gene>
    <name evidence="1" type="ORF">LCPAC404_02780</name>
</gene>